<dbReference type="InterPro" id="IPR003594">
    <property type="entry name" value="HATPase_dom"/>
</dbReference>
<name>A0A7W6BR69_9HYPH</name>
<dbReference type="InterPro" id="IPR003660">
    <property type="entry name" value="HAMP_dom"/>
</dbReference>
<sequence length="477" mass="52019">MTDELQPEADRTAAAPERPRFTESLTFRVVSLSSVWVIAAFLVVAGLISSLYERTAQSGFEAVVRAQLYNLINSVTVDETGTLSGVPNLGDLRYSQPLSGWYWEVIPASNNTEGRLASFSLGPRKINSQPTELAPFDMQYRRDYRTEGLDGETLYVEEAEVVLDQDNHAARFRVMGNASVVQSDIAAFDRKMALYLGFFGLGSIVINALAILYGLRPLSSVRQALGDVRTGRSERLKGSFPAEIRPLAVEMNALIDSNRRIVERARTQVGNLAHSLKTPVAVLLNEASAIGGEKGRIVGEQGEIMRRQVQHYLDRARVAATDGTIARAPVGPVLERLLKVMRRLNPAIDFEDHVDGDAASTVFAGEQQDLEETIGNLLENAAKYGRGRVVLRLRPAGAECFGITVEDDGPGLSDAEMAEATKRGRRFDERATGSGLGLSIVADTVLQYRGSFRLSRSEIGGLHAEVILPRASDAPMS</sequence>
<proteinExistence type="predicted"/>
<evidence type="ECO:0000313" key="15">
    <source>
        <dbReference type="Proteomes" id="UP000531216"/>
    </source>
</evidence>
<keyword evidence="5" id="KW-0808">Transferase</keyword>
<dbReference type="Gene3D" id="3.30.565.10">
    <property type="entry name" value="Histidine kinase-like ATPase, C-terminal domain"/>
    <property type="match status" value="1"/>
</dbReference>
<dbReference type="SMART" id="SM00387">
    <property type="entry name" value="HATPase_c"/>
    <property type="match status" value="1"/>
</dbReference>
<dbReference type="InterPro" id="IPR036890">
    <property type="entry name" value="HATPase_C_sf"/>
</dbReference>
<comment type="catalytic activity">
    <reaction evidence="1">
        <text>ATP + protein L-histidine = ADP + protein N-phospho-L-histidine.</text>
        <dbReference type="EC" id="2.7.13.3"/>
    </reaction>
</comment>
<evidence type="ECO:0000313" key="14">
    <source>
        <dbReference type="EMBL" id="MBB3934509.1"/>
    </source>
</evidence>
<dbReference type="GO" id="GO:0004673">
    <property type="term" value="F:protein histidine kinase activity"/>
    <property type="evidence" value="ECO:0007669"/>
    <property type="project" value="UniProtKB-EC"/>
</dbReference>
<keyword evidence="10 11" id="KW-0472">Membrane</keyword>
<protein>
    <recommendedName>
        <fullName evidence="3">histidine kinase</fullName>
        <ecNumber evidence="3">2.7.13.3</ecNumber>
    </recommendedName>
</protein>
<feature type="domain" description="HAMP" evidence="13">
    <location>
        <begin position="212"/>
        <end position="263"/>
    </location>
</feature>
<dbReference type="EMBL" id="JACIDO010000001">
    <property type="protein sequence ID" value="MBB3934509.1"/>
    <property type="molecule type" value="Genomic_DNA"/>
</dbReference>
<evidence type="ECO:0000256" key="1">
    <source>
        <dbReference type="ARBA" id="ARBA00000085"/>
    </source>
</evidence>
<dbReference type="GO" id="GO:0000160">
    <property type="term" value="P:phosphorelay signal transduction system"/>
    <property type="evidence" value="ECO:0007669"/>
    <property type="project" value="UniProtKB-KW"/>
</dbReference>
<keyword evidence="8 11" id="KW-1133">Transmembrane helix</keyword>
<dbReference type="InterPro" id="IPR050428">
    <property type="entry name" value="TCS_sensor_his_kinase"/>
</dbReference>
<comment type="subcellular location">
    <subcellularLocation>
        <location evidence="2">Membrane</location>
    </subcellularLocation>
</comment>
<evidence type="ECO:0000259" key="13">
    <source>
        <dbReference type="PROSITE" id="PS50885"/>
    </source>
</evidence>
<evidence type="ECO:0000256" key="4">
    <source>
        <dbReference type="ARBA" id="ARBA00022553"/>
    </source>
</evidence>
<dbReference type="PROSITE" id="PS50109">
    <property type="entry name" value="HIS_KIN"/>
    <property type="match status" value="1"/>
</dbReference>
<evidence type="ECO:0000256" key="2">
    <source>
        <dbReference type="ARBA" id="ARBA00004370"/>
    </source>
</evidence>
<dbReference type="PRINTS" id="PR00344">
    <property type="entry name" value="BCTRLSENSOR"/>
</dbReference>
<gene>
    <name evidence="14" type="ORF">GGR05_000620</name>
</gene>
<evidence type="ECO:0000256" key="9">
    <source>
        <dbReference type="ARBA" id="ARBA00023012"/>
    </source>
</evidence>
<keyword evidence="15" id="KW-1185">Reference proteome</keyword>
<dbReference type="PANTHER" id="PTHR45436">
    <property type="entry name" value="SENSOR HISTIDINE KINASE YKOH"/>
    <property type="match status" value="1"/>
</dbReference>
<evidence type="ECO:0000256" key="10">
    <source>
        <dbReference type="ARBA" id="ARBA00023136"/>
    </source>
</evidence>
<comment type="caution">
    <text evidence="14">The sequence shown here is derived from an EMBL/GenBank/DDBJ whole genome shotgun (WGS) entry which is preliminary data.</text>
</comment>
<evidence type="ECO:0000256" key="5">
    <source>
        <dbReference type="ARBA" id="ARBA00022679"/>
    </source>
</evidence>
<keyword evidence="6 11" id="KW-0812">Transmembrane</keyword>
<dbReference type="Gene3D" id="1.10.287.130">
    <property type="match status" value="1"/>
</dbReference>
<evidence type="ECO:0000256" key="8">
    <source>
        <dbReference type="ARBA" id="ARBA00022989"/>
    </source>
</evidence>
<dbReference type="Pfam" id="PF02518">
    <property type="entry name" value="HATPase_c"/>
    <property type="match status" value="1"/>
</dbReference>
<dbReference type="PROSITE" id="PS50885">
    <property type="entry name" value="HAMP"/>
    <property type="match status" value="1"/>
</dbReference>
<evidence type="ECO:0000259" key="12">
    <source>
        <dbReference type="PROSITE" id="PS50109"/>
    </source>
</evidence>
<keyword evidence="7 14" id="KW-0418">Kinase</keyword>
<accession>A0A7W6BR69</accession>
<keyword evidence="4" id="KW-0597">Phosphoprotein</keyword>
<evidence type="ECO:0000256" key="3">
    <source>
        <dbReference type="ARBA" id="ARBA00012438"/>
    </source>
</evidence>
<reference evidence="14 15" key="1">
    <citation type="submission" date="2020-08" db="EMBL/GenBank/DDBJ databases">
        <title>Genomic Encyclopedia of Type Strains, Phase IV (KMG-IV): sequencing the most valuable type-strain genomes for metagenomic binning, comparative biology and taxonomic classification.</title>
        <authorList>
            <person name="Goeker M."/>
        </authorList>
    </citation>
    <scope>NUCLEOTIDE SEQUENCE [LARGE SCALE GENOMIC DNA]</scope>
    <source>
        <strain evidence="14 15">DSM 25024</strain>
    </source>
</reference>
<organism evidence="14 15">
    <name type="scientific">Aureimonas phyllosphaerae</name>
    <dbReference type="NCBI Taxonomy" id="1166078"/>
    <lineage>
        <taxon>Bacteria</taxon>
        <taxon>Pseudomonadati</taxon>
        <taxon>Pseudomonadota</taxon>
        <taxon>Alphaproteobacteria</taxon>
        <taxon>Hyphomicrobiales</taxon>
        <taxon>Aurantimonadaceae</taxon>
        <taxon>Aureimonas</taxon>
    </lineage>
</organism>
<evidence type="ECO:0000256" key="7">
    <source>
        <dbReference type="ARBA" id="ARBA00022777"/>
    </source>
</evidence>
<dbReference type="Proteomes" id="UP000531216">
    <property type="component" value="Unassembled WGS sequence"/>
</dbReference>
<dbReference type="SUPFAM" id="SSF55874">
    <property type="entry name" value="ATPase domain of HSP90 chaperone/DNA topoisomerase II/histidine kinase"/>
    <property type="match status" value="1"/>
</dbReference>
<evidence type="ECO:0000256" key="6">
    <source>
        <dbReference type="ARBA" id="ARBA00022692"/>
    </source>
</evidence>
<evidence type="ECO:0000256" key="11">
    <source>
        <dbReference type="SAM" id="Phobius"/>
    </source>
</evidence>
<feature type="domain" description="Histidine kinase" evidence="12">
    <location>
        <begin position="271"/>
        <end position="472"/>
    </location>
</feature>
<dbReference type="PANTHER" id="PTHR45436:SF5">
    <property type="entry name" value="SENSOR HISTIDINE KINASE TRCS"/>
    <property type="match status" value="1"/>
</dbReference>
<dbReference type="EC" id="2.7.13.3" evidence="3"/>
<dbReference type="RefSeq" id="WP_090958206.1">
    <property type="nucleotide sequence ID" value="NZ_FOOA01000001.1"/>
</dbReference>
<feature type="transmembrane region" description="Helical" evidence="11">
    <location>
        <begin position="25"/>
        <end position="48"/>
    </location>
</feature>
<dbReference type="GO" id="GO:0005886">
    <property type="term" value="C:plasma membrane"/>
    <property type="evidence" value="ECO:0007669"/>
    <property type="project" value="TreeGrafter"/>
</dbReference>
<dbReference type="AlphaFoldDB" id="A0A7W6BR69"/>
<dbReference type="InterPro" id="IPR004358">
    <property type="entry name" value="Sig_transdc_His_kin-like_C"/>
</dbReference>
<feature type="transmembrane region" description="Helical" evidence="11">
    <location>
        <begin position="193"/>
        <end position="215"/>
    </location>
</feature>
<keyword evidence="9" id="KW-0902">Two-component regulatory system</keyword>
<dbReference type="OrthoDB" id="9809567at2"/>
<dbReference type="InterPro" id="IPR005467">
    <property type="entry name" value="His_kinase_dom"/>
</dbReference>